<keyword evidence="6" id="KW-0808">Transferase</keyword>
<evidence type="ECO:0000256" key="18">
    <source>
        <dbReference type="ARBA" id="ARBA00048336"/>
    </source>
</evidence>
<keyword evidence="5" id="KW-0723">Serine/threonine-protein kinase</keyword>
<dbReference type="Gene3D" id="1.10.510.10">
    <property type="entry name" value="Transferase(Phosphotransferase) domain 1"/>
    <property type="match status" value="1"/>
</dbReference>
<dbReference type="SMART" id="SM00332">
    <property type="entry name" value="PP2Cc"/>
    <property type="match status" value="1"/>
</dbReference>
<dbReference type="PROSITE" id="PS00108">
    <property type="entry name" value="PROTEIN_KINASE_ST"/>
    <property type="match status" value="1"/>
</dbReference>
<dbReference type="EC" id="3.1.3.16" evidence="4"/>
<dbReference type="GO" id="GO:0004722">
    <property type="term" value="F:protein serine/threonine phosphatase activity"/>
    <property type="evidence" value="ECO:0007669"/>
    <property type="project" value="UniProtKB-EC"/>
</dbReference>
<evidence type="ECO:0000256" key="10">
    <source>
        <dbReference type="ARBA" id="ARBA00022801"/>
    </source>
</evidence>
<protein>
    <recommendedName>
        <fullName evidence="22">Protein kinase and PP2C-like domain-containing protein</fullName>
        <ecNumber evidence="3">2.7.11.1</ecNumber>
        <ecNumber evidence="4">3.1.3.16</ecNumber>
    </recommendedName>
</protein>
<evidence type="ECO:0000256" key="22">
    <source>
        <dbReference type="ARBA" id="ARBA00072432"/>
    </source>
</evidence>
<keyword evidence="10" id="KW-0378">Hydrolase</keyword>
<evidence type="ECO:0000256" key="17">
    <source>
        <dbReference type="ARBA" id="ARBA00047899"/>
    </source>
</evidence>
<comment type="catalytic activity">
    <reaction evidence="19">
        <text>L-seryl-[protein] + ATP = O-phospho-L-seryl-[protein] + ADP + H(+)</text>
        <dbReference type="Rhea" id="RHEA:17989"/>
        <dbReference type="Rhea" id="RHEA-COMP:9863"/>
        <dbReference type="Rhea" id="RHEA-COMP:11604"/>
        <dbReference type="ChEBI" id="CHEBI:15378"/>
        <dbReference type="ChEBI" id="CHEBI:29999"/>
        <dbReference type="ChEBI" id="CHEBI:30616"/>
        <dbReference type="ChEBI" id="CHEBI:83421"/>
        <dbReference type="ChEBI" id="CHEBI:456216"/>
        <dbReference type="EC" id="2.7.11.1"/>
    </reaction>
</comment>
<dbReference type="SMART" id="SM00331">
    <property type="entry name" value="PP2C_SIG"/>
    <property type="match status" value="1"/>
</dbReference>
<dbReference type="PANTHER" id="PTHR47992">
    <property type="entry name" value="PROTEIN PHOSPHATASE"/>
    <property type="match status" value="1"/>
</dbReference>
<dbReference type="InterPro" id="IPR008271">
    <property type="entry name" value="Ser/Thr_kinase_AS"/>
</dbReference>
<evidence type="ECO:0000259" key="23">
    <source>
        <dbReference type="PROSITE" id="PS50011"/>
    </source>
</evidence>
<keyword evidence="26" id="KW-1185">Reference proteome</keyword>
<dbReference type="InterPro" id="IPR001932">
    <property type="entry name" value="PPM-type_phosphatase-like_dom"/>
</dbReference>
<dbReference type="InterPro" id="IPR015655">
    <property type="entry name" value="PP2C"/>
</dbReference>
<dbReference type="SUPFAM" id="SSF56112">
    <property type="entry name" value="Protein kinase-like (PK-like)"/>
    <property type="match status" value="1"/>
</dbReference>
<keyword evidence="14" id="KW-0464">Manganese</keyword>
<proteinExistence type="inferred from homology"/>
<dbReference type="GO" id="GO:0005524">
    <property type="term" value="F:ATP binding"/>
    <property type="evidence" value="ECO:0007669"/>
    <property type="project" value="UniProtKB-KW"/>
</dbReference>
<keyword evidence="8" id="KW-0547">Nucleotide-binding</keyword>
<evidence type="ECO:0000256" key="7">
    <source>
        <dbReference type="ARBA" id="ARBA00022723"/>
    </source>
</evidence>
<dbReference type="EC" id="2.7.11.1" evidence="3"/>
<evidence type="ECO:0000256" key="15">
    <source>
        <dbReference type="ARBA" id="ARBA00023268"/>
    </source>
</evidence>
<comment type="catalytic activity">
    <reaction evidence="16">
        <text>O-phospho-L-seryl-[protein] + H2O = L-seryl-[protein] + phosphate</text>
        <dbReference type="Rhea" id="RHEA:20629"/>
        <dbReference type="Rhea" id="RHEA-COMP:9863"/>
        <dbReference type="Rhea" id="RHEA-COMP:11604"/>
        <dbReference type="ChEBI" id="CHEBI:15377"/>
        <dbReference type="ChEBI" id="CHEBI:29999"/>
        <dbReference type="ChEBI" id="CHEBI:43474"/>
        <dbReference type="ChEBI" id="CHEBI:83421"/>
        <dbReference type="EC" id="3.1.3.16"/>
    </reaction>
</comment>
<evidence type="ECO:0000256" key="21">
    <source>
        <dbReference type="ARBA" id="ARBA00061507"/>
    </source>
</evidence>
<evidence type="ECO:0000256" key="1">
    <source>
        <dbReference type="ARBA" id="ARBA00001936"/>
    </source>
</evidence>
<evidence type="ECO:0000256" key="6">
    <source>
        <dbReference type="ARBA" id="ARBA00022679"/>
    </source>
</evidence>
<dbReference type="OrthoDB" id="10264738at2759"/>
<evidence type="ECO:0000313" key="25">
    <source>
        <dbReference type="EMBL" id="KAJ0962609.1"/>
    </source>
</evidence>
<keyword evidence="12" id="KW-0460">Magnesium</keyword>
<evidence type="ECO:0000256" key="16">
    <source>
        <dbReference type="ARBA" id="ARBA00047761"/>
    </source>
</evidence>
<keyword evidence="11" id="KW-0067">ATP-binding</keyword>
<evidence type="ECO:0000256" key="11">
    <source>
        <dbReference type="ARBA" id="ARBA00022840"/>
    </source>
</evidence>
<evidence type="ECO:0000256" key="2">
    <source>
        <dbReference type="ARBA" id="ARBA00001946"/>
    </source>
</evidence>
<comment type="cofactor">
    <cofactor evidence="2">
        <name>Mg(2+)</name>
        <dbReference type="ChEBI" id="CHEBI:18420"/>
    </cofactor>
</comment>
<comment type="similarity">
    <text evidence="20">In the C-terminal section; belongs to the PP2C family.</text>
</comment>
<comment type="cofactor">
    <cofactor evidence="1">
        <name>Mn(2+)</name>
        <dbReference type="ChEBI" id="CHEBI:29035"/>
    </cofactor>
</comment>
<comment type="catalytic activity">
    <reaction evidence="17">
        <text>L-threonyl-[protein] + ATP = O-phospho-L-threonyl-[protein] + ADP + H(+)</text>
        <dbReference type="Rhea" id="RHEA:46608"/>
        <dbReference type="Rhea" id="RHEA-COMP:11060"/>
        <dbReference type="Rhea" id="RHEA-COMP:11605"/>
        <dbReference type="ChEBI" id="CHEBI:15378"/>
        <dbReference type="ChEBI" id="CHEBI:30013"/>
        <dbReference type="ChEBI" id="CHEBI:30616"/>
        <dbReference type="ChEBI" id="CHEBI:61977"/>
        <dbReference type="ChEBI" id="CHEBI:456216"/>
        <dbReference type="EC" id="2.7.11.1"/>
    </reaction>
</comment>
<feature type="domain" description="PPM-type phosphatase" evidence="24">
    <location>
        <begin position="435"/>
        <end position="692"/>
    </location>
</feature>
<evidence type="ECO:0000256" key="3">
    <source>
        <dbReference type="ARBA" id="ARBA00012513"/>
    </source>
</evidence>
<evidence type="ECO:0000256" key="14">
    <source>
        <dbReference type="ARBA" id="ARBA00023211"/>
    </source>
</evidence>
<evidence type="ECO:0000313" key="26">
    <source>
        <dbReference type="Proteomes" id="UP001085076"/>
    </source>
</evidence>
<evidence type="ECO:0000256" key="9">
    <source>
        <dbReference type="ARBA" id="ARBA00022777"/>
    </source>
</evidence>
<feature type="domain" description="Protein kinase" evidence="23">
    <location>
        <begin position="73"/>
        <end position="358"/>
    </location>
</feature>
<evidence type="ECO:0000256" key="8">
    <source>
        <dbReference type="ARBA" id="ARBA00022741"/>
    </source>
</evidence>
<dbReference type="CDD" id="cd00143">
    <property type="entry name" value="PP2Cc"/>
    <property type="match status" value="1"/>
</dbReference>
<dbReference type="AlphaFoldDB" id="A0A9D5BXR6"/>
<dbReference type="EMBL" id="JAGGNH010000009">
    <property type="protein sequence ID" value="KAJ0962609.1"/>
    <property type="molecule type" value="Genomic_DNA"/>
</dbReference>
<dbReference type="FunFam" id="1.10.510.10:FF:000683">
    <property type="entry name" value="Protein kinase and PP2C-like domain-containing protein"/>
    <property type="match status" value="1"/>
</dbReference>
<comment type="catalytic activity">
    <reaction evidence="18">
        <text>O-phospho-L-threonyl-[protein] + H2O = L-threonyl-[protein] + phosphate</text>
        <dbReference type="Rhea" id="RHEA:47004"/>
        <dbReference type="Rhea" id="RHEA-COMP:11060"/>
        <dbReference type="Rhea" id="RHEA-COMP:11605"/>
        <dbReference type="ChEBI" id="CHEBI:15377"/>
        <dbReference type="ChEBI" id="CHEBI:30013"/>
        <dbReference type="ChEBI" id="CHEBI:43474"/>
        <dbReference type="ChEBI" id="CHEBI:61977"/>
        <dbReference type="EC" id="3.1.3.16"/>
    </reaction>
</comment>
<reference evidence="25" key="1">
    <citation type="submission" date="2021-03" db="EMBL/GenBank/DDBJ databases">
        <authorList>
            <person name="Li Z."/>
            <person name="Yang C."/>
        </authorList>
    </citation>
    <scope>NUCLEOTIDE SEQUENCE</scope>
    <source>
        <strain evidence="25">Dzin_1.0</strain>
        <tissue evidence="25">Leaf</tissue>
    </source>
</reference>
<gene>
    <name evidence="25" type="ORF">J5N97_027731</name>
</gene>
<keyword evidence="7" id="KW-0479">Metal-binding</keyword>
<evidence type="ECO:0000256" key="13">
    <source>
        <dbReference type="ARBA" id="ARBA00022912"/>
    </source>
</evidence>
<dbReference type="InterPro" id="IPR000719">
    <property type="entry name" value="Prot_kinase_dom"/>
</dbReference>
<dbReference type="InterPro" id="IPR011009">
    <property type="entry name" value="Kinase-like_dom_sf"/>
</dbReference>
<dbReference type="InterPro" id="IPR036457">
    <property type="entry name" value="PPM-type-like_dom_sf"/>
</dbReference>
<dbReference type="PROSITE" id="PS50011">
    <property type="entry name" value="PROTEIN_KINASE_DOM"/>
    <property type="match status" value="1"/>
</dbReference>
<keyword evidence="9" id="KW-0418">Kinase</keyword>
<accession>A0A9D5BXR6</accession>
<dbReference type="FunFam" id="3.60.40.10:FF:000035">
    <property type="entry name" value="Leucine rich repeat protein phosphatase 2c domain containing protein"/>
    <property type="match status" value="1"/>
</dbReference>
<dbReference type="Gene3D" id="3.60.40.10">
    <property type="entry name" value="PPM-type phosphatase domain"/>
    <property type="match status" value="1"/>
</dbReference>
<dbReference type="PROSITE" id="PS51746">
    <property type="entry name" value="PPM_2"/>
    <property type="match status" value="1"/>
</dbReference>
<dbReference type="Pfam" id="PF00069">
    <property type="entry name" value="Pkinase"/>
    <property type="match status" value="1"/>
</dbReference>
<evidence type="ECO:0000256" key="20">
    <source>
        <dbReference type="ARBA" id="ARBA00061213"/>
    </source>
</evidence>
<dbReference type="SMART" id="SM00220">
    <property type="entry name" value="S_TKc"/>
    <property type="match status" value="1"/>
</dbReference>
<organism evidence="25 26">
    <name type="scientific">Dioscorea zingiberensis</name>
    <dbReference type="NCBI Taxonomy" id="325984"/>
    <lineage>
        <taxon>Eukaryota</taxon>
        <taxon>Viridiplantae</taxon>
        <taxon>Streptophyta</taxon>
        <taxon>Embryophyta</taxon>
        <taxon>Tracheophyta</taxon>
        <taxon>Spermatophyta</taxon>
        <taxon>Magnoliopsida</taxon>
        <taxon>Liliopsida</taxon>
        <taxon>Dioscoreales</taxon>
        <taxon>Dioscoreaceae</taxon>
        <taxon>Dioscorea</taxon>
    </lineage>
</organism>
<evidence type="ECO:0000256" key="5">
    <source>
        <dbReference type="ARBA" id="ARBA00022527"/>
    </source>
</evidence>
<reference evidence="25" key="2">
    <citation type="journal article" date="2022" name="Hortic Res">
        <title>The genome of Dioscorea zingiberensis sheds light on the biosynthesis, origin and evolution of the medicinally important diosgenin saponins.</title>
        <authorList>
            <person name="Li Y."/>
            <person name="Tan C."/>
            <person name="Li Z."/>
            <person name="Guo J."/>
            <person name="Li S."/>
            <person name="Chen X."/>
            <person name="Wang C."/>
            <person name="Dai X."/>
            <person name="Yang H."/>
            <person name="Song W."/>
            <person name="Hou L."/>
            <person name="Xu J."/>
            <person name="Tong Z."/>
            <person name="Xu A."/>
            <person name="Yuan X."/>
            <person name="Wang W."/>
            <person name="Yang Q."/>
            <person name="Chen L."/>
            <person name="Sun Z."/>
            <person name="Wang K."/>
            <person name="Pan B."/>
            <person name="Chen J."/>
            <person name="Bao Y."/>
            <person name="Liu F."/>
            <person name="Qi X."/>
            <person name="Gang D.R."/>
            <person name="Wen J."/>
            <person name="Li J."/>
        </authorList>
    </citation>
    <scope>NUCLEOTIDE SEQUENCE</scope>
    <source>
        <strain evidence="25">Dzin_1.0</strain>
    </source>
</reference>
<evidence type="ECO:0000259" key="24">
    <source>
        <dbReference type="PROSITE" id="PS51746"/>
    </source>
</evidence>
<dbReference type="Pfam" id="PF00481">
    <property type="entry name" value="PP2C"/>
    <property type="match status" value="1"/>
</dbReference>
<evidence type="ECO:0000256" key="12">
    <source>
        <dbReference type="ARBA" id="ARBA00022842"/>
    </source>
</evidence>
<comment type="caution">
    <text evidence="25">The sequence shown here is derived from an EMBL/GenBank/DDBJ whole genome shotgun (WGS) entry which is preliminary data.</text>
</comment>
<name>A0A9D5BXR6_9LILI</name>
<evidence type="ECO:0000256" key="19">
    <source>
        <dbReference type="ARBA" id="ARBA00048679"/>
    </source>
</evidence>
<dbReference type="Proteomes" id="UP001085076">
    <property type="component" value="Miscellaneous, Linkage group lg09"/>
</dbReference>
<dbReference type="GO" id="GO:0004674">
    <property type="term" value="F:protein serine/threonine kinase activity"/>
    <property type="evidence" value="ECO:0007669"/>
    <property type="project" value="UniProtKB-KW"/>
</dbReference>
<keyword evidence="13" id="KW-0904">Protein phosphatase</keyword>
<evidence type="ECO:0000256" key="4">
    <source>
        <dbReference type="ARBA" id="ARBA00013081"/>
    </source>
</evidence>
<dbReference type="SUPFAM" id="SSF81606">
    <property type="entry name" value="PP2C-like"/>
    <property type="match status" value="1"/>
</dbReference>
<keyword evidence="15" id="KW-0511">Multifunctional enzyme</keyword>
<sequence>MENENRKREFHAAICHWLPAPPSLLPFLKARSFEREKKSSRPAIMVVVVDPNTCFRGCCTSDTIPLHLPSSSYSVHSPIAKGSESTVFDATLDGRRVAAKKPIVSTSDDLDKFHRELQLLCSLDHPGLARLVAAHARPPNYMFFFEFYESRNLAEKLHLEEWTPSIQESLVVALELAKALKYLHKLGIVHRDVKPANILLDRKLHPHLADFGLAMYKQDLKDISVENWKPSGKPTGGFHKKNMVGTLIYMAPEILNKGVHTEKSDVYSFAISINELLTGVVPYTDLRAEAQAHTVLEMSYTEQQLTAAITSQGLRPVLVQPEAGVPPALVSLLQKCWAPNPSERPSFEKIVDDLQEIMRDVVKTQNIEIHDELSSVNTFNQYQDGIRDIPSFQENLNWVSQGEQLAKEISNIESSNLRPWTTPQNDLLHYQPTLSWGSFATCGRRETMEDTHFLLPQMCNEKDVHAFGIFDGHRGAAAAEFSAHALPGFLQKLSHTSSPSEALTGAFIRTDIAFRNELVLHYNSKRILQKDWHPGCTAVAALILRDKLFVANAGDCRTILCRSGHPFPMTKDHVASCPDERARVIKEGMEVRWQVDTWRVGLAALQVTRSIGDDDLKPAVTAEPEITETSLSPDDEFLVMASDGLWDVLSNEDVISIIKDTVKEPAMCSKRLATEAAERGSKDNITVIVVFLRPVSTAERIY</sequence>
<dbReference type="GO" id="GO:0046872">
    <property type="term" value="F:metal ion binding"/>
    <property type="evidence" value="ECO:0007669"/>
    <property type="project" value="UniProtKB-KW"/>
</dbReference>
<comment type="similarity">
    <text evidence="21">In the N-terminal section; belongs to the protein kinase superfamily. Ser/Thr protein kinase family.</text>
</comment>